<dbReference type="Gene3D" id="1.10.357.10">
    <property type="entry name" value="Tetracycline Repressor, domain 2"/>
    <property type="match status" value="1"/>
</dbReference>
<evidence type="ECO:0000256" key="2">
    <source>
        <dbReference type="ARBA" id="ARBA00023015"/>
    </source>
</evidence>
<dbReference type="AlphaFoldDB" id="A0A2T0T253"/>
<dbReference type="PRINTS" id="PR00400">
    <property type="entry name" value="TETREPRESSOR"/>
</dbReference>
<dbReference type="SUPFAM" id="SSF46689">
    <property type="entry name" value="Homeodomain-like"/>
    <property type="match status" value="1"/>
</dbReference>
<feature type="domain" description="HTH tetR-type" evidence="6">
    <location>
        <begin position="23"/>
        <end position="83"/>
    </location>
</feature>
<sequence length="227" mass="24199">MPQRDPFRVSEVASRRTGLAKSPLSRDAIVDEALRQFTSEGGDAVTLRKIAKALDTGPASLYAYVDDMAELRALVLDRALAAVEVDQGDGPWRERLEALLRSYIRVLMTSPALARMSSQTIAVGPNALRIAEALLGILEDAGVDRLTAAWAVDMLSAFVTSVAAEHAQGADPVAPGGPVAQALDRAPASRYPRVHAAREDLVSGTGEERFAWSVDVLVRGILSRAGV</sequence>
<protein>
    <submittedName>
        <fullName evidence="7">TetR family transcriptional regulator</fullName>
    </submittedName>
</protein>
<keyword evidence="8" id="KW-1185">Reference proteome</keyword>
<evidence type="ECO:0000256" key="5">
    <source>
        <dbReference type="PROSITE-ProRule" id="PRU00335"/>
    </source>
</evidence>
<evidence type="ECO:0000313" key="8">
    <source>
        <dbReference type="Proteomes" id="UP000239494"/>
    </source>
</evidence>
<name>A0A2T0T253_9PSEU</name>
<dbReference type="EMBL" id="PVTF01000007">
    <property type="protein sequence ID" value="PRY39755.1"/>
    <property type="molecule type" value="Genomic_DNA"/>
</dbReference>
<dbReference type="InterPro" id="IPR004111">
    <property type="entry name" value="Repressor_TetR_C"/>
</dbReference>
<keyword evidence="2" id="KW-0805">Transcription regulation</keyword>
<dbReference type="GO" id="GO:0000976">
    <property type="term" value="F:transcription cis-regulatory region binding"/>
    <property type="evidence" value="ECO:0007669"/>
    <property type="project" value="TreeGrafter"/>
</dbReference>
<feature type="DNA-binding region" description="H-T-H motif" evidence="5">
    <location>
        <begin position="46"/>
        <end position="65"/>
    </location>
</feature>
<keyword evidence="3 5" id="KW-0238">DNA-binding</keyword>
<organism evidence="7 8">
    <name type="scientific">Umezawaea tangerina</name>
    <dbReference type="NCBI Taxonomy" id="84725"/>
    <lineage>
        <taxon>Bacteria</taxon>
        <taxon>Bacillati</taxon>
        <taxon>Actinomycetota</taxon>
        <taxon>Actinomycetes</taxon>
        <taxon>Pseudonocardiales</taxon>
        <taxon>Pseudonocardiaceae</taxon>
        <taxon>Umezawaea</taxon>
    </lineage>
</organism>
<dbReference type="PANTHER" id="PTHR30055">
    <property type="entry name" value="HTH-TYPE TRANSCRIPTIONAL REGULATOR RUTR"/>
    <property type="match status" value="1"/>
</dbReference>
<dbReference type="InterPro" id="IPR003012">
    <property type="entry name" value="Tet_transcr_reg_TetR"/>
</dbReference>
<dbReference type="Proteomes" id="UP000239494">
    <property type="component" value="Unassembled WGS sequence"/>
</dbReference>
<dbReference type="PROSITE" id="PS50977">
    <property type="entry name" value="HTH_TETR_2"/>
    <property type="match status" value="1"/>
</dbReference>
<dbReference type="GO" id="GO:0045892">
    <property type="term" value="P:negative regulation of DNA-templated transcription"/>
    <property type="evidence" value="ECO:0007669"/>
    <property type="project" value="InterPro"/>
</dbReference>
<accession>A0A2T0T253</accession>
<dbReference type="InterPro" id="IPR009057">
    <property type="entry name" value="Homeodomain-like_sf"/>
</dbReference>
<proteinExistence type="predicted"/>
<evidence type="ECO:0000256" key="1">
    <source>
        <dbReference type="ARBA" id="ARBA00022491"/>
    </source>
</evidence>
<dbReference type="Pfam" id="PF00440">
    <property type="entry name" value="TetR_N"/>
    <property type="match status" value="1"/>
</dbReference>
<reference evidence="7 8" key="1">
    <citation type="submission" date="2018-03" db="EMBL/GenBank/DDBJ databases">
        <title>Genomic Encyclopedia of Archaeal and Bacterial Type Strains, Phase II (KMG-II): from individual species to whole genera.</title>
        <authorList>
            <person name="Goeker M."/>
        </authorList>
    </citation>
    <scope>NUCLEOTIDE SEQUENCE [LARGE SCALE GENOMIC DNA]</scope>
    <source>
        <strain evidence="7 8">DSM 44720</strain>
    </source>
</reference>
<dbReference type="InterPro" id="IPR050109">
    <property type="entry name" value="HTH-type_TetR-like_transc_reg"/>
</dbReference>
<comment type="caution">
    <text evidence="7">The sequence shown here is derived from an EMBL/GenBank/DDBJ whole genome shotgun (WGS) entry which is preliminary data.</text>
</comment>
<dbReference type="GO" id="GO:0046677">
    <property type="term" value="P:response to antibiotic"/>
    <property type="evidence" value="ECO:0007669"/>
    <property type="project" value="InterPro"/>
</dbReference>
<dbReference type="GO" id="GO:0003700">
    <property type="term" value="F:DNA-binding transcription factor activity"/>
    <property type="evidence" value="ECO:0007669"/>
    <property type="project" value="TreeGrafter"/>
</dbReference>
<gene>
    <name evidence="7" type="ORF">CLV43_107342</name>
</gene>
<keyword evidence="1" id="KW-0678">Repressor</keyword>
<dbReference type="Pfam" id="PF02909">
    <property type="entry name" value="TetR_C_1"/>
    <property type="match status" value="1"/>
</dbReference>
<evidence type="ECO:0000256" key="4">
    <source>
        <dbReference type="ARBA" id="ARBA00023163"/>
    </source>
</evidence>
<evidence type="ECO:0000256" key="3">
    <source>
        <dbReference type="ARBA" id="ARBA00023125"/>
    </source>
</evidence>
<evidence type="ECO:0000259" key="6">
    <source>
        <dbReference type="PROSITE" id="PS50977"/>
    </source>
</evidence>
<dbReference type="SUPFAM" id="SSF48498">
    <property type="entry name" value="Tetracyclin repressor-like, C-terminal domain"/>
    <property type="match status" value="1"/>
</dbReference>
<dbReference type="RefSeq" id="WP_170155993.1">
    <property type="nucleotide sequence ID" value="NZ_PVTF01000007.1"/>
</dbReference>
<dbReference type="PANTHER" id="PTHR30055:SF151">
    <property type="entry name" value="TRANSCRIPTIONAL REGULATORY PROTEIN"/>
    <property type="match status" value="1"/>
</dbReference>
<dbReference type="InterPro" id="IPR001647">
    <property type="entry name" value="HTH_TetR"/>
</dbReference>
<evidence type="ECO:0000313" key="7">
    <source>
        <dbReference type="EMBL" id="PRY39755.1"/>
    </source>
</evidence>
<keyword evidence="4" id="KW-0804">Transcription</keyword>
<dbReference type="InterPro" id="IPR036271">
    <property type="entry name" value="Tet_transcr_reg_TetR-rel_C_sf"/>
</dbReference>